<feature type="compositionally biased region" description="Polar residues" evidence="1">
    <location>
        <begin position="155"/>
        <end position="173"/>
    </location>
</feature>
<keyword evidence="3" id="KW-1185">Reference proteome</keyword>
<sequence>MKKLKNYIDVKKILLIKLYYPTPSSEGRRSPHSEVAGSATPAATTPHPTSDPSAIPAATTTPPPNPPDGRRGPRNGVAGSVPRRQPPPSPPSPTHRADGFRSPHTGVCGKRLRWASPTPPTHRTDDGALAAESQGQRLRRPPLLPPTLRTLRMTEPSQRSRGVSDSGGQQPNPLRNPPDGRITKPSQRSLGPATPPATTPLPNPPDGRITEPSQRSLGPAGTTTPSLPSGGHLPDEQSDFVICE</sequence>
<dbReference type="EMBL" id="KZ772729">
    <property type="protein sequence ID" value="PTQ37357.1"/>
    <property type="molecule type" value="Genomic_DNA"/>
</dbReference>
<feature type="compositionally biased region" description="Pro residues" evidence="1">
    <location>
        <begin position="84"/>
        <end position="93"/>
    </location>
</feature>
<dbReference type="AlphaFoldDB" id="A0A2R6WU12"/>
<feature type="compositionally biased region" description="Polar residues" evidence="1">
    <location>
        <begin position="211"/>
        <end position="227"/>
    </location>
</feature>
<dbReference type="Proteomes" id="UP000244005">
    <property type="component" value="Unassembled WGS sequence"/>
</dbReference>
<gene>
    <name evidence="2" type="ORF">MARPO_0057s0001</name>
</gene>
<organism evidence="2 3">
    <name type="scientific">Marchantia polymorpha</name>
    <name type="common">Common liverwort</name>
    <name type="synonym">Marchantia aquatica</name>
    <dbReference type="NCBI Taxonomy" id="3197"/>
    <lineage>
        <taxon>Eukaryota</taxon>
        <taxon>Viridiplantae</taxon>
        <taxon>Streptophyta</taxon>
        <taxon>Embryophyta</taxon>
        <taxon>Marchantiophyta</taxon>
        <taxon>Marchantiopsida</taxon>
        <taxon>Marchantiidae</taxon>
        <taxon>Marchantiales</taxon>
        <taxon>Marchantiaceae</taxon>
        <taxon>Marchantia</taxon>
    </lineage>
</organism>
<protein>
    <submittedName>
        <fullName evidence="2">Uncharacterized protein</fullName>
    </submittedName>
</protein>
<name>A0A2R6WU12_MARPO</name>
<evidence type="ECO:0000313" key="2">
    <source>
        <dbReference type="EMBL" id="PTQ37357.1"/>
    </source>
</evidence>
<feature type="compositionally biased region" description="Low complexity" evidence="1">
    <location>
        <begin position="38"/>
        <end position="60"/>
    </location>
</feature>
<feature type="compositionally biased region" description="Pro residues" evidence="1">
    <location>
        <begin position="193"/>
        <end position="205"/>
    </location>
</feature>
<reference evidence="3" key="1">
    <citation type="journal article" date="2017" name="Cell">
        <title>Insights into land plant evolution garnered from the Marchantia polymorpha genome.</title>
        <authorList>
            <person name="Bowman J.L."/>
            <person name="Kohchi T."/>
            <person name="Yamato K.T."/>
            <person name="Jenkins J."/>
            <person name="Shu S."/>
            <person name="Ishizaki K."/>
            <person name="Yamaoka S."/>
            <person name="Nishihama R."/>
            <person name="Nakamura Y."/>
            <person name="Berger F."/>
            <person name="Adam C."/>
            <person name="Aki S.S."/>
            <person name="Althoff F."/>
            <person name="Araki T."/>
            <person name="Arteaga-Vazquez M.A."/>
            <person name="Balasubrmanian S."/>
            <person name="Barry K."/>
            <person name="Bauer D."/>
            <person name="Boehm C.R."/>
            <person name="Briginshaw L."/>
            <person name="Caballero-Perez J."/>
            <person name="Catarino B."/>
            <person name="Chen F."/>
            <person name="Chiyoda S."/>
            <person name="Chovatia M."/>
            <person name="Davies K.M."/>
            <person name="Delmans M."/>
            <person name="Demura T."/>
            <person name="Dierschke T."/>
            <person name="Dolan L."/>
            <person name="Dorantes-Acosta A.E."/>
            <person name="Eklund D.M."/>
            <person name="Florent S.N."/>
            <person name="Flores-Sandoval E."/>
            <person name="Fujiyama A."/>
            <person name="Fukuzawa H."/>
            <person name="Galik B."/>
            <person name="Grimanelli D."/>
            <person name="Grimwood J."/>
            <person name="Grossniklaus U."/>
            <person name="Hamada T."/>
            <person name="Haseloff J."/>
            <person name="Hetherington A.J."/>
            <person name="Higo A."/>
            <person name="Hirakawa Y."/>
            <person name="Hundley H.N."/>
            <person name="Ikeda Y."/>
            <person name="Inoue K."/>
            <person name="Inoue S.I."/>
            <person name="Ishida S."/>
            <person name="Jia Q."/>
            <person name="Kakita M."/>
            <person name="Kanazawa T."/>
            <person name="Kawai Y."/>
            <person name="Kawashima T."/>
            <person name="Kennedy M."/>
            <person name="Kinose K."/>
            <person name="Kinoshita T."/>
            <person name="Kohara Y."/>
            <person name="Koide E."/>
            <person name="Komatsu K."/>
            <person name="Kopischke S."/>
            <person name="Kubo M."/>
            <person name="Kyozuka J."/>
            <person name="Lagercrantz U."/>
            <person name="Lin S.S."/>
            <person name="Lindquist E."/>
            <person name="Lipzen A.M."/>
            <person name="Lu C.W."/>
            <person name="De Luna E."/>
            <person name="Martienssen R.A."/>
            <person name="Minamino N."/>
            <person name="Mizutani M."/>
            <person name="Mizutani M."/>
            <person name="Mochizuki N."/>
            <person name="Monte I."/>
            <person name="Mosher R."/>
            <person name="Nagasaki H."/>
            <person name="Nakagami H."/>
            <person name="Naramoto S."/>
            <person name="Nishitani K."/>
            <person name="Ohtani M."/>
            <person name="Okamoto T."/>
            <person name="Okumura M."/>
            <person name="Phillips J."/>
            <person name="Pollak B."/>
            <person name="Reinders A."/>
            <person name="Rovekamp M."/>
            <person name="Sano R."/>
            <person name="Sawa S."/>
            <person name="Schmid M.W."/>
            <person name="Shirakawa M."/>
            <person name="Solano R."/>
            <person name="Spunde A."/>
            <person name="Suetsugu N."/>
            <person name="Sugano S."/>
            <person name="Sugiyama A."/>
            <person name="Sun R."/>
            <person name="Suzuki Y."/>
            <person name="Takenaka M."/>
            <person name="Takezawa D."/>
            <person name="Tomogane H."/>
            <person name="Tsuzuki M."/>
            <person name="Ueda T."/>
            <person name="Umeda M."/>
            <person name="Ward J.M."/>
            <person name="Watanabe Y."/>
            <person name="Yazaki K."/>
            <person name="Yokoyama R."/>
            <person name="Yoshitake Y."/>
            <person name="Yotsui I."/>
            <person name="Zachgo S."/>
            <person name="Schmutz J."/>
        </authorList>
    </citation>
    <scope>NUCLEOTIDE SEQUENCE [LARGE SCALE GENOMIC DNA]</scope>
    <source>
        <strain evidence="3">Tak-1</strain>
    </source>
</reference>
<feature type="region of interest" description="Disordered" evidence="1">
    <location>
        <begin position="21"/>
        <end position="244"/>
    </location>
</feature>
<proteinExistence type="predicted"/>
<evidence type="ECO:0000256" key="1">
    <source>
        <dbReference type="SAM" id="MobiDB-lite"/>
    </source>
</evidence>
<accession>A0A2R6WU12</accession>
<evidence type="ECO:0000313" key="3">
    <source>
        <dbReference type="Proteomes" id="UP000244005"/>
    </source>
</evidence>